<gene>
    <name evidence="2" type="ORF">MSAN_02234200</name>
</gene>
<dbReference type="EMBL" id="JACAZH010000033">
    <property type="protein sequence ID" value="KAF7337609.1"/>
    <property type="molecule type" value="Genomic_DNA"/>
</dbReference>
<evidence type="ECO:0000256" key="1">
    <source>
        <dbReference type="SAM" id="MobiDB-lite"/>
    </source>
</evidence>
<reference evidence="2" key="1">
    <citation type="submission" date="2020-05" db="EMBL/GenBank/DDBJ databases">
        <title>Mycena genomes resolve the evolution of fungal bioluminescence.</title>
        <authorList>
            <person name="Tsai I.J."/>
        </authorList>
    </citation>
    <scope>NUCLEOTIDE SEQUENCE</scope>
    <source>
        <strain evidence="2">160909Yilan</strain>
    </source>
</reference>
<evidence type="ECO:0000313" key="3">
    <source>
        <dbReference type="Proteomes" id="UP000623467"/>
    </source>
</evidence>
<dbReference type="Proteomes" id="UP000623467">
    <property type="component" value="Unassembled WGS sequence"/>
</dbReference>
<evidence type="ECO:0000313" key="2">
    <source>
        <dbReference type="EMBL" id="KAF7337609.1"/>
    </source>
</evidence>
<feature type="compositionally biased region" description="Basic and acidic residues" evidence="1">
    <location>
        <begin position="380"/>
        <end position="390"/>
    </location>
</feature>
<feature type="compositionally biased region" description="Gly residues" evidence="1">
    <location>
        <begin position="391"/>
        <end position="402"/>
    </location>
</feature>
<keyword evidence="3" id="KW-1185">Reference proteome</keyword>
<comment type="caution">
    <text evidence="2">The sequence shown here is derived from an EMBL/GenBank/DDBJ whole genome shotgun (WGS) entry which is preliminary data.</text>
</comment>
<feature type="compositionally biased region" description="Gly residues" evidence="1">
    <location>
        <begin position="411"/>
        <end position="435"/>
    </location>
</feature>
<protein>
    <submittedName>
        <fullName evidence="2">Uncharacterized protein</fullName>
    </submittedName>
</protein>
<accession>A0A8H6XBT7</accession>
<feature type="compositionally biased region" description="Basic residues" evidence="1">
    <location>
        <begin position="365"/>
        <end position="374"/>
    </location>
</feature>
<organism evidence="2 3">
    <name type="scientific">Mycena sanguinolenta</name>
    <dbReference type="NCBI Taxonomy" id="230812"/>
    <lineage>
        <taxon>Eukaryota</taxon>
        <taxon>Fungi</taxon>
        <taxon>Dikarya</taxon>
        <taxon>Basidiomycota</taxon>
        <taxon>Agaricomycotina</taxon>
        <taxon>Agaricomycetes</taxon>
        <taxon>Agaricomycetidae</taxon>
        <taxon>Agaricales</taxon>
        <taxon>Marasmiineae</taxon>
        <taxon>Mycenaceae</taxon>
        <taxon>Mycena</taxon>
    </lineage>
</organism>
<proteinExistence type="predicted"/>
<dbReference type="AlphaFoldDB" id="A0A8H6XBT7"/>
<dbReference type="OrthoDB" id="2999314at2759"/>
<feature type="compositionally biased region" description="Low complexity" evidence="1">
    <location>
        <begin position="453"/>
        <end position="464"/>
    </location>
</feature>
<feature type="compositionally biased region" description="Polar residues" evidence="1">
    <location>
        <begin position="472"/>
        <end position="481"/>
    </location>
</feature>
<feature type="compositionally biased region" description="Acidic residues" evidence="1">
    <location>
        <begin position="351"/>
        <end position="362"/>
    </location>
</feature>
<feature type="region of interest" description="Disordered" evidence="1">
    <location>
        <begin position="341"/>
        <end position="464"/>
    </location>
</feature>
<feature type="region of interest" description="Disordered" evidence="1">
    <location>
        <begin position="472"/>
        <end position="491"/>
    </location>
</feature>
<sequence>MSNGDPALEKCPEFGDIHFNGARDAMMTALGVDNEEVIRILTAEWKAGREIRKKEWDESEAGIAAEAERKKKAAAVRAIAHPHSVVVAEITHDGKSPFRRLLIIPTSDKYKRAEDVPTAHRLNPEASVRLKLLDVIRLIGLLLDLEEVVVKDWEGRAVFLEIHDNKKGTHKDLARVVTNLARQLPADARDKTDTLRKTFTETFDLPTDRCWLSGIQMRNAVGLEMIHLIPFQLGSAVAFNLLNAVHQRCNDITESSGEEFPCLHSGSPQSVLVQFIKKLITHAPPFPPSTPVSSLDELTAFLLASFADAATLFICFASRDLRDETLSVFEELKADLAAIKGKRKRESNVQNEDDERGEEDDAISTKKKGKKKKQIAGVDPQHRNNDDTESHGGGASGTGGGSSRLDSTSGPGSGGGGSGSGNGSTSGGSGSGSGGPEKNTEGGDVPEEGMPESNSGGKISDSSSYTQLSLVGSASESLNTDVDTDDQPDKNVKINYPGLDHVWRLFTTPAELVRDEESELSPESEAFLGTLFNVRELSGDEEERFEVLHQKIQIFLTINDPVHPLKSQLGMNNDQRHIQHPFP</sequence>
<name>A0A8H6XBT7_9AGAR</name>